<reference evidence="2 3" key="1">
    <citation type="submission" date="2019-09" db="EMBL/GenBank/DDBJ databases">
        <authorList>
            <person name="Kevbrin V."/>
            <person name="Grouzdev D.S."/>
        </authorList>
    </citation>
    <scope>NUCLEOTIDE SEQUENCE [LARGE SCALE GENOMIC DNA]</scope>
    <source>
        <strain evidence="2 3">G-192</strain>
    </source>
</reference>
<dbReference type="EMBL" id="VWOJ01000004">
    <property type="protein sequence ID" value="KAA5801575.1"/>
    <property type="molecule type" value="Genomic_DNA"/>
</dbReference>
<evidence type="ECO:0000313" key="2">
    <source>
        <dbReference type="EMBL" id="KAA5801575.1"/>
    </source>
</evidence>
<gene>
    <name evidence="2" type="ORF">F1654_11800</name>
</gene>
<accession>A0A5M6ZB07</accession>
<dbReference type="Pfam" id="PF07045">
    <property type="entry name" value="DUF1330"/>
    <property type="match status" value="1"/>
</dbReference>
<sequence length="148" mass="15521">MSVVRSVLIAAGAGLAGLSLGLVLGQGHLFAAGGSSAAAAEPAPADGAYMIVMGTVHDRPAFFSGYMPGLPDLYARHGGRYMAVTGEVETLEGETGFQSVVLSRWPDLQSARDFWDDPDYRALADARIDGEWGDFNVVLIPALPPSPE</sequence>
<name>A0A5M6ZB07_9PROT</name>
<proteinExistence type="predicted"/>
<dbReference type="Gene3D" id="3.30.70.100">
    <property type="match status" value="1"/>
</dbReference>
<dbReference type="SUPFAM" id="SSF54909">
    <property type="entry name" value="Dimeric alpha+beta barrel"/>
    <property type="match status" value="1"/>
</dbReference>
<comment type="caution">
    <text evidence="2">The sequence shown here is derived from an EMBL/GenBank/DDBJ whole genome shotgun (WGS) entry which is preliminary data.</text>
</comment>
<dbReference type="Proteomes" id="UP000325122">
    <property type="component" value="Unassembled WGS sequence"/>
</dbReference>
<evidence type="ECO:0000313" key="3">
    <source>
        <dbReference type="Proteomes" id="UP000325122"/>
    </source>
</evidence>
<keyword evidence="3" id="KW-1185">Reference proteome</keyword>
<organism evidence="2 3">
    <name type="scientific">Alkalicaulis satelles</name>
    <dbReference type="NCBI Taxonomy" id="2609175"/>
    <lineage>
        <taxon>Bacteria</taxon>
        <taxon>Pseudomonadati</taxon>
        <taxon>Pseudomonadota</taxon>
        <taxon>Alphaproteobacteria</taxon>
        <taxon>Maricaulales</taxon>
        <taxon>Maricaulaceae</taxon>
        <taxon>Alkalicaulis</taxon>
    </lineage>
</organism>
<dbReference type="AlphaFoldDB" id="A0A5M6ZB07"/>
<dbReference type="InterPro" id="IPR011008">
    <property type="entry name" value="Dimeric_a/b-barrel"/>
</dbReference>
<evidence type="ECO:0000259" key="1">
    <source>
        <dbReference type="Pfam" id="PF07045"/>
    </source>
</evidence>
<dbReference type="PANTHER" id="PTHR41521">
    <property type="match status" value="1"/>
</dbReference>
<feature type="domain" description="DUF1330" evidence="1">
    <location>
        <begin position="48"/>
        <end position="135"/>
    </location>
</feature>
<dbReference type="InterPro" id="IPR010753">
    <property type="entry name" value="DUF1330"/>
</dbReference>
<dbReference type="PANTHER" id="PTHR41521:SF4">
    <property type="entry name" value="BLR0684 PROTEIN"/>
    <property type="match status" value="1"/>
</dbReference>
<dbReference type="RefSeq" id="WP_150023763.1">
    <property type="nucleotide sequence ID" value="NZ_VWOJ01000004.1"/>
</dbReference>
<protein>
    <submittedName>
        <fullName evidence="2">DUF1330 domain-containing protein</fullName>
    </submittedName>
</protein>